<protein>
    <submittedName>
        <fullName evidence="2">Uncharacterized protein</fullName>
    </submittedName>
</protein>
<dbReference type="Proteomes" id="UP001187415">
    <property type="component" value="Unassembled WGS sequence"/>
</dbReference>
<comment type="caution">
    <text evidence="2">The sequence shown here is derived from an EMBL/GenBank/DDBJ whole genome shotgun (WGS) entry which is preliminary data.</text>
</comment>
<evidence type="ECO:0000313" key="2">
    <source>
        <dbReference type="EMBL" id="KAK2811276.1"/>
    </source>
</evidence>
<evidence type="ECO:0000256" key="1">
    <source>
        <dbReference type="SAM" id="SignalP"/>
    </source>
</evidence>
<feature type="chain" id="PRO_5041648292" evidence="1">
    <location>
        <begin position="25"/>
        <end position="228"/>
    </location>
</feature>
<feature type="signal peptide" evidence="1">
    <location>
        <begin position="1"/>
        <end position="24"/>
    </location>
</feature>
<evidence type="ECO:0000313" key="3">
    <source>
        <dbReference type="Proteomes" id="UP001187415"/>
    </source>
</evidence>
<proteinExistence type="predicted"/>
<gene>
    <name evidence="2" type="ORF">Q5P01_000257</name>
</gene>
<keyword evidence="1" id="KW-0732">Signal</keyword>
<organism evidence="2 3">
    <name type="scientific">Channa striata</name>
    <name type="common">Snakehead murrel</name>
    <name type="synonym">Ophicephalus striatus</name>
    <dbReference type="NCBI Taxonomy" id="64152"/>
    <lineage>
        <taxon>Eukaryota</taxon>
        <taxon>Metazoa</taxon>
        <taxon>Chordata</taxon>
        <taxon>Craniata</taxon>
        <taxon>Vertebrata</taxon>
        <taxon>Euteleostomi</taxon>
        <taxon>Actinopterygii</taxon>
        <taxon>Neopterygii</taxon>
        <taxon>Teleostei</taxon>
        <taxon>Neoteleostei</taxon>
        <taxon>Acanthomorphata</taxon>
        <taxon>Anabantaria</taxon>
        <taxon>Anabantiformes</taxon>
        <taxon>Channoidei</taxon>
        <taxon>Channidae</taxon>
        <taxon>Channa</taxon>
    </lineage>
</organism>
<sequence>CRCSFPGFPPFCVSLLTLVCVVEANFRLERPVSVCSSDSGISCKSDGSKSEINFKGSKSPLRKMPKREEEISYLFVNKDLRPAEYERVPTSDRLERPVSVCSSDSGITVKSHGSKAEIINFKETKSPLRKKYDFTCIKMLERPVSVCSSDSGITVKSDGSKAEIINFKGSKSPLRKKYDFTCIKISEDEEMRRMKMRSEEDLLRTVYRISGSEFDPRASLHRGKLPKK</sequence>
<keyword evidence="3" id="KW-1185">Reference proteome</keyword>
<reference evidence="2" key="1">
    <citation type="submission" date="2023-07" db="EMBL/GenBank/DDBJ databases">
        <title>Chromosome-level Genome Assembly of Striped Snakehead (Channa striata).</title>
        <authorList>
            <person name="Liu H."/>
        </authorList>
    </citation>
    <scope>NUCLEOTIDE SEQUENCE</scope>
    <source>
        <strain evidence="2">Gz</strain>
        <tissue evidence="2">Muscle</tissue>
    </source>
</reference>
<feature type="non-terminal residue" evidence="2">
    <location>
        <position position="1"/>
    </location>
</feature>
<name>A0AA88IH96_CHASR</name>
<accession>A0AA88IH96</accession>
<dbReference type="EMBL" id="JAUPFM010000184">
    <property type="protein sequence ID" value="KAK2811276.1"/>
    <property type="molecule type" value="Genomic_DNA"/>
</dbReference>
<dbReference type="AlphaFoldDB" id="A0AA88IH96"/>